<dbReference type="EMBL" id="CP038266">
    <property type="protein sequence ID" value="QBR87572.1"/>
    <property type="molecule type" value="Genomic_DNA"/>
</dbReference>
<reference evidence="2 3" key="1">
    <citation type="submission" date="2019-03" db="EMBL/GenBank/DDBJ databases">
        <authorList>
            <person name="Dong K."/>
        </authorList>
    </citation>
    <scope>NUCLEOTIDE SEQUENCE [LARGE SCALE GENOMIC DNA]</scope>
    <source>
        <strain evidence="3">dk512</strain>
    </source>
</reference>
<dbReference type="Gene3D" id="3.40.430.10">
    <property type="entry name" value="Dihydrofolate Reductase, subunit A"/>
    <property type="match status" value="1"/>
</dbReference>
<name>A0ABX5SP31_9MICO</name>
<protein>
    <submittedName>
        <fullName evidence="2">Dihydrofolate reductase</fullName>
    </submittedName>
</protein>
<dbReference type="RefSeq" id="WP_135063068.1">
    <property type="nucleotide sequence ID" value="NZ_CP038266.1"/>
</dbReference>
<keyword evidence="3" id="KW-1185">Reference proteome</keyword>
<evidence type="ECO:0000259" key="1">
    <source>
        <dbReference type="Pfam" id="PF01872"/>
    </source>
</evidence>
<proteinExistence type="predicted"/>
<dbReference type="InterPro" id="IPR024072">
    <property type="entry name" value="DHFR-like_dom_sf"/>
</dbReference>
<dbReference type="PANTHER" id="PTHR38011">
    <property type="entry name" value="DIHYDROFOLATE REDUCTASE FAMILY PROTEIN (AFU_ORTHOLOGUE AFUA_8G06820)"/>
    <property type="match status" value="1"/>
</dbReference>
<evidence type="ECO:0000313" key="2">
    <source>
        <dbReference type="EMBL" id="QBR87572.1"/>
    </source>
</evidence>
<dbReference type="SUPFAM" id="SSF53597">
    <property type="entry name" value="Dihydrofolate reductase-like"/>
    <property type="match status" value="1"/>
</dbReference>
<dbReference type="Pfam" id="PF01872">
    <property type="entry name" value="RibD_C"/>
    <property type="match status" value="1"/>
</dbReference>
<organism evidence="2 3">
    <name type="scientific">Microbacterium wangchenii</name>
    <dbReference type="NCBI Taxonomy" id="2541726"/>
    <lineage>
        <taxon>Bacteria</taxon>
        <taxon>Bacillati</taxon>
        <taxon>Actinomycetota</taxon>
        <taxon>Actinomycetes</taxon>
        <taxon>Micrococcales</taxon>
        <taxon>Microbacteriaceae</taxon>
        <taxon>Microbacterium</taxon>
    </lineage>
</organism>
<dbReference type="InterPro" id="IPR050765">
    <property type="entry name" value="Riboflavin_Biosynth_HTPR"/>
</dbReference>
<evidence type="ECO:0000313" key="3">
    <source>
        <dbReference type="Proteomes" id="UP000295748"/>
    </source>
</evidence>
<sequence length="213" mass="23227">MRLVIHEFLSFDGVMQGPGGAEEDRSDGFDRGGWIAPFAAQPRWGQVVSDWFARADALLLGRSTYDMMHPYWSQVDDPDNPVGIALNSLPKYVVSSTLTGPAWHNTTVLPGDVVAEVERLKAAGDGELQVHGSWQLARTLHRAGLVDEYRLIRFPVAVGAGKRLFDADDPATGFRVVAASILDEGTTYHALQPAPFRTGGLDVVDGREVVLEE</sequence>
<dbReference type="PANTHER" id="PTHR38011:SF2">
    <property type="entry name" value="BIFUNCTIONAL DEAMINASE-REDUCTASE DOMAIN PROTEIN"/>
    <property type="match status" value="1"/>
</dbReference>
<feature type="domain" description="Bacterial bifunctional deaminase-reductase C-terminal" evidence="1">
    <location>
        <begin position="5"/>
        <end position="171"/>
    </location>
</feature>
<dbReference type="InterPro" id="IPR002734">
    <property type="entry name" value="RibDG_C"/>
</dbReference>
<accession>A0ABX5SP31</accession>
<gene>
    <name evidence="2" type="ORF">E4K62_01985</name>
</gene>
<dbReference type="Proteomes" id="UP000295748">
    <property type="component" value="Chromosome"/>
</dbReference>